<evidence type="ECO:0000313" key="2">
    <source>
        <dbReference type="EMBL" id="MCI58705.1"/>
    </source>
</evidence>
<dbReference type="EMBL" id="LXQA010550356">
    <property type="protein sequence ID" value="MCI58705.1"/>
    <property type="molecule type" value="Genomic_DNA"/>
</dbReference>
<proteinExistence type="predicted"/>
<dbReference type="AlphaFoldDB" id="A0A392TFK4"/>
<dbReference type="Proteomes" id="UP000265520">
    <property type="component" value="Unassembled WGS sequence"/>
</dbReference>
<organism evidence="2 3">
    <name type="scientific">Trifolium medium</name>
    <dbReference type="NCBI Taxonomy" id="97028"/>
    <lineage>
        <taxon>Eukaryota</taxon>
        <taxon>Viridiplantae</taxon>
        <taxon>Streptophyta</taxon>
        <taxon>Embryophyta</taxon>
        <taxon>Tracheophyta</taxon>
        <taxon>Spermatophyta</taxon>
        <taxon>Magnoliopsida</taxon>
        <taxon>eudicotyledons</taxon>
        <taxon>Gunneridae</taxon>
        <taxon>Pentapetalae</taxon>
        <taxon>rosids</taxon>
        <taxon>fabids</taxon>
        <taxon>Fabales</taxon>
        <taxon>Fabaceae</taxon>
        <taxon>Papilionoideae</taxon>
        <taxon>50 kb inversion clade</taxon>
        <taxon>NPAAA clade</taxon>
        <taxon>Hologalegina</taxon>
        <taxon>IRL clade</taxon>
        <taxon>Trifolieae</taxon>
        <taxon>Trifolium</taxon>
    </lineage>
</organism>
<evidence type="ECO:0000313" key="3">
    <source>
        <dbReference type="Proteomes" id="UP000265520"/>
    </source>
</evidence>
<comment type="caution">
    <text evidence="2">The sequence shown here is derived from an EMBL/GenBank/DDBJ whole genome shotgun (WGS) entry which is preliminary data.</text>
</comment>
<sequence length="47" mass="4968">MTWAAADPSLGKYMYPEGVYPTGKPSGGHVTFGDERFADGFDPTAAT</sequence>
<feature type="non-terminal residue" evidence="2">
    <location>
        <position position="47"/>
    </location>
</feature>
<feature type="region of interest" description="Disordered" evidence="1">
    <location>
        <begin position="26"/>
        <end position="47"/>
    </location>
</feature>
<accession>A0A392TFK4</accession>
<name>A0A392TFK4_9FABA</name>
<keyword evidence="3" id="KW-1185">Reference proteome</keyword>
<evidence type="ECO:0000256" key="1">
    <source>
        <dbReference type="SAM" id="MobiDB-lite"/>
    </source>
</evidence>
<reference evidence="2 3" key="1">
    <citation type="journal article" date="2018" name="Front. Plant Sci.">
        <title>Red Clover (Trifolium pratense) and Zigzag Clover (T. medium) - A Picture of Genomic Similarities and Differences.</title>
        <authorList>
            <person name="Dluhosova J."/>
            <person name="Istvanek J."/>
            <person name="Nedelnik J."/>
            <person name="Repkova J."/>
        </authorList>
    </citation>
    <scope>NUCLEOTIDE SEQUENCE [LARGE SCALE GENOMIC DNA]</scope>
    <source>
        <strain evidence="3">cv. 10/8</strain>
        <tissue evidence="2">Leaf</tissue>
    </source>
</reference>
<protein>
    <submittedName>
        <fullName evidence="2">Uncharacterized protein</fullName>
    </submittedName>
</protein>